<evidence type="ECO:0000256" key="1">
    <source>
        <dbReference type="SAM" id="MobiDB-lite"/>
    </source>
</evidence>
<dbReference type="AlphaFoldDB" id="A0AAD7CC81"/>
<gene>
    <name evidence="3" type="ORF">FB45DRAFT_280047</name>
</gene>
<comment type="caution">
    <text evidence="3">The sequence shown here is derived from an EMBL/GenBank/DDBJ whole genome shotgun (WGS) entry which is preliminary data.</text>
</comment>
<dbReference type="Proteomes" id="UP001221142">
    <property type="component" value="Unassembled WGS sequence"/>
</dbReference>
<evidence type="ECO:0000313" key="4">
    <source>
        <dbReference type="Proteomes" id="UP001221142"/>
    </source>
</evidence>
<protein>
    <submittedName>
        <fullName evidence="3">Uncharacterized protein</fullName>
    </submittedName>
</protein>
<keyword evidence="2" id="KW-0732">Signal</keyword>
<feature type="region of interest" description="Disordered" evidence="1">
    <location>
        <begin position="376"/>
        <end position="429"/>
    </location>
</feature>
<feature type="compositionally biased region" description="Low complexity" evidence="1">
    <location>
        <begin position="409"/>
        <end position="429"/>
    </location>
</feature>
<dbReference type="Gene3D" id="2.60.120.260">
    <property type="entry name" value="Galactose-binding domain-like"/>
    <property type="match status" value="2"/>
</dbReference>
<evidence type="ECO:0000256" key="2">
    <source>
        <dbReference type="SAM" id="SignalP"/>
    </source>
</evidence>
<proteinExistence type="predicted"/>
<keyword evidence="4" id="KW-1185">Reference proteome</keyword>
<organism evidence="3 4">
    <name type="scientific">Roridomyces roridus</name>
    <dbReference type="NCBI Taxonomy" id="1738132"/>
    <lineage>
        <taxon>Eukaryota</taxon>
        <taxon>Fungi</taxon>
        <taxon>Dikarya</taxon>
        <taxon>Basidiomycota</taxon>
        <taxon>Agaricomycotina</taxon>
        <taxon>Agaricomycetes</taxon>
        <taxon>Agaricomycetidae</taxon>
        <taxon>Agaricales</taxon>
        <taxon>Marasmiineae</taxon>
        <taxon>Mycenaceae</taxon>
        <taxon>Roridomyces</taxon>
    </lineage>
</organism>
<evidence type="ECO:0000313" key="3">
    <source>
        <dbReference type="EMBL" id="KAJ7643691.1"/>
    </source>
</evidence>
<reference evidence="3" key="1">
    <citation type="submission" date="2023-03" db="EMBL/GenBank/DDBJ databases">
        <title>Massive genome expansion in bonnet fungi (Mycena s.s.) driven by repeated elements and novel gene families across ecological guilds.</title>
        <authorList>
            <consortium name="Lawrence Berkeley National Laboratory"/>
            <person name="Harder C.B."/>
            <person name="Miyauchi S."/>
            <person name="Viragh M."/>
            <person name="Kuo A."/>
            <person name="Thoen E."/>
            <person name="Andreopoulos B."/>
            <person name="Lu D."/>
            <person name="Skrede I."/>
            <person name="Drula E."/>
            <person name="Henrissat B."/>
            <person name="Morin E."/>
            <person name="Kohler A."/>
            <person name="Barry K."/>
            <person name="LaButti K."/>
            <person name="Morin E."/>
            <person name="Salamov A."/>
            <person name="Lipzen A."/>
            <person name="Mereny Z."/>
            <person name="Hegedus B."/>
            <person name="Baldrian P."/>
            <person name="Stursova M."/>
            <person name="Weitz H."/>
            <person name="Taylor A."/>
            <person name="Grigoriev I.V."/>
            <person name="Nagy L.G."/>
            <person name="Martin F."/>
            <person name="Kauserud H."/>
        </authorList>
    </citation>
    <scope>NUCLEOTIDE SEQUENCE</scope>
    <source>
        <strain evidence="3">9284</strain>
    </source>
</reference>
<feature type="signal peptide" evidence="2">
    <location>
        <begin position="1"/>
        <end position="19"/>
    </location>
</feature>
<feature type="compositionally biased region" description="Low complexity" evidence="1">
    <location>
        <begin position="386"/>
        <end position="402"/>
    </location>
</feature>
<dbReference type="EMBL" id="JARKIF010000003">
    <property type="protein sequence ID" value="KAJ7643691.1"/>
    <property type="molecule type" value="Genomic_DNA"/>
</dbReference>
<sequence>MLSSFVFSLLLSFLSLVQADDFSDTGLTRASWIWNPEPNLQTTAPIGNVAFLKTFATPSGKSAISATIAVTADNNYTMWVNGQPIGSGDNWQTARFLTAQLNTSTNVFAVLATNQAAGAPVDANPAGMIAAITVHYADNSSDLILTDNSWLAASTIPANFTTAADVSAFTGAEVAATYGQGVWGTASNSLETPNTLNLTGSSWIWSTSSADINAPVGSIGFRKTITSPSGKTATSATILAAADNTFQLFLNDEYIGAPPHDDNGAATTGSWHFAQRFTVDLTEQTNAINIVATNFKAQADGGTTAAGLLAVVRVAYSDGSTQTFVSDASWLAGAATTTPLAFVAMSDNALVPAIVQVAYGSQPWGQLSIADALDAREVPGDNGPGDDSVSDSQSQSAQPGSSQSGGGSSSPTGSANVNAPAPTTNAAGPRIRAPPLLIPLLSFSVFGFSRLIL</sequence>
<accession>A0AAD7CC81</accession>
<feature type="chain" id="PRO_5041940742" evidence="2">
    <location>
        <begin position="20"/>
        <end position="453"/>
    </location>
</feature>
<name>A0AAD7CC81_9AGAR</name>